<dbReference type="SUPFAM" id="SSF55729">
    <property type="entry name" value="Acyl-CoA N-acyltransferases (Nat)"/>
    <property type="match status" value="1"/>
</dbReference>
<evidence type="ECO:0000313" key="9">
    <source>
        <dbReference type="Proteomes" id="UP000244197"/>
    </source>
</evidence>
<dbReference type="CDD" id="cd04301">
    <property type="entry name" value="NAT_SF"/>
    <property type="match status" value="1"/>
</dbReference>
<dbReference type="GO" id="GO:0016747">
    <property type="term" value="F:acyltransferase activity, transferring groups other than amino-acyl groups"/>
    <property type="evidence" value="ECO:0007669"/>
    <property type="project" value="InterPro"/>
</dbReference>
<reference evidence="8 9" key="1">
    <citation type="submission" date="2017-11" db="EMBL/GenBank/DDBJ databases">
        <title>Population delineation of vibrios coincides with oyster pathogenicity.</title>
        <authorList>
            <person name="Bruto M."/>
            <person name="Labreuche Y."/>
            <person name="James A."/>
            <person name="Piel D."/>
            <person name="Chenivesse S."/>
            <person name="Petton B."/>
            <person name="Polz M.F."/>
            <person name="Le Roux F."/>
        </authorList>
    </citation>
    <scope>NUCLEOTIDE SEQUENCE [LARGE SCALE GENOMIC DNA]</scope>
    <source>
        <strain evidence="6 8">1F_55</strain>
        <strain evidence="7 9">FF_144</strain>
    </source>
</reference>
<reference evidence="5" key="3">
    <citation type="submission" date="2023-07" db="EMBL/GenBank/DDBJ databases">
        <title>Genome content predicts the carbon catabolic preferences of heterotrophic bacteria.</title>
        <authorList>
            <person name="Gralka M."/>
        </authorList>
    </citation>
    <scope>NUCLEOTIDE SEQUENCE</scope>
    <source>
        <strain evidence="5">6E03</strain>
    </source>
</reference>
<dbReference type="EMBL" id="JAKMYX010000054">
    <property type="protein sequence ID" value="MDH5922250.1"/>
    <property type="molecule type" value="Genomic_DNA"/>
</dbReference>
<evidence type="ECO:0000313" key="6">
    <source>
        <dbReference type="EMBL" id="PTP22898.1"/>
    </source>
</evidence>
<organism evidence="7 9">
    <name type="scientific">Vibrio splendidus</name>
    <dbReference type="NCBI Taxonomy" id="29497"/>
    <lineage>
        <taxon>Bacteria</taxon>
        <taxon>Pseudomonadati</taxon>
        <taxon>Pseudomonadota</taxon>
        <taxon>Gammaproteobacteria</taxon>
        <taxon>Vibrionales</taxon>
        <taxon>Vibrionaceae</taxon>
        <taxon>Vibrio</taxon>
    </lineage>
</organism>
<keyword evidence="2" id="KW-0012">Acyltransferase</keyword>
<dbReference type="Proteomes" id="UP000244197">
    <property type="component" value="Unassembled WGS sequence"/>
</dbReference>
<sequence>MQIRTAKVTDISSILELSEQINRQHHLGAPMVFAPPSLGFTDSEEYWLGLMIDPVGAFFVAVDEQQVVGFLAGKVTQNKGVSFIQPHKVARVNTIVVNDQVQSQGVGRALMKSFNQWAQASGAIELRLEVMEFNQQAQGFYESLGMETQSRTMSMRFEEI</sequence>
<dbReference type="PANTHER" id="PTHR43877">
    <property type="entry name" value="AMINOALKYLPHOSPHONATE N-ACETYLTRANSFERASE-RELATED-RELATED"/>
    <property type="match status" value="1"/>
</dbReference>
<reference evidence="4" key="2">
    <citation type="submission" date="2022-01" db="EMBL/GenBank/DDBJ databases">
        <title>Vibrio aestuarianus Clade A and Clade B isolates are associated with Pacific oyster (Crassostrea gigas) disease outbreaks across Ireland.</title>
        <authorList>
            <person name="Coyle N."/>
            <person name="O'Toole C."/>
            <person name="Thomas J.C.L."/>
            <person name="Ryder D."/>
            <person name="Cheslett D."/>
            <person name="Feist S."/>
            <person name="Bean T."/>
            <person name="Joseph A."/>
            <person name="Waina A."/>
            <person name="Feil E."/>
            <person name="Verner-Jeffreys D.W."/>
        </authorList>
    </citation>
    <scope>NUCLEOTIDE SEQUENCE</scope>
    <source>
        <strain evidence="4">S/17/14 A</strain>
    </source>
</reference>
<dbReference type="InterPro" id="IPR050832">
    <property type="entry name" value="Bact_Acetyltransf"/>
</dbReference>
<evidence type="ECO:0000256" key="2">
    <source>
        <dbReference type="ARBA" id="ARBA00023315"/>
    </source>
</evidence>
<feature type="domain" description="N-acetyltransferase" evidence="3">
    <location>
        <begin position="1"/>
        <end position="160"/>
    </location>
</feature>
<evidence type="ECO:0000313" key="8">
    <source>
        <dbReference type="Proteomes" id="UP000244080"/>
    </source>
</evidence>
<evidence type="ECO:0000313" key="4">
    <source>
        <dbReference type="EMBL" id="MDH5922250.1"/>
    </source>
</evidence>
<dbReference type="Pfam" id="PF00583">
    <property type="entry name" value="Acetyltransf_1"/>
    <property type="match status" value="1"/>
</dbReference>
<evidence type="ECO:0000313" key="5">
    <source>
        <dbReference type="EMBL" id="MDP2490617.1"/>
    </source>
</evidence>
<dbReference type="AlphaFoldDB" id="A0A0P6YP63"/>
<accession>A0A0P6YP63</accession>
<dbReference type="Proteomes" id="UP000244080">
    <property type="component" value="Unassembled WGS sequence"/>
</dbReference>
<dbReference type="Proteomes" id="UP001159663">
    <property type="component" value="Unassembled WGS sequence"/>
</dbReference>
<dbReference type="EMBL" id="JAUYVK010000013">
    <property type="protein sequence ID" value="MDP2490617.1"/>
    <property type="molecule type" value="Genomic_DNA"/>
</dbReference>
<comment type="caution">
    <text evidence="7">The sequence shown here is derived from an EMBL/GenBank/DDBJ whole genome shotgun (WGS) entry which is preliminary data.</text>
</comment>
<evidence type="ECO:0000313" key="7">
    <source>
        <dbReference type="EMBL" id="PTP24062.1"/>
    </source>
</evidence>
<dbReference type="EMBL" id="PIGA01000002">
    <property type="protein sequence ID" value="PTP22898.1"/>
    <property type="molecule type" value="Genomic_DNA"/>
</dbReference>
<dbReference type="EMBL" id="PIFK01000065">
    <property type="protein sequence ID" value="PTP24062.1"/>
    <property type="molecule type" value="Genomic_DNA"/>
</dbReference>
<dbReference type="PANTHER" id="PTHR43877:SF2">
    <property type="entry name" value="AMINOALKYLPHOSPHONATE N-ACETYLTRANSFERASE-RELATED"/>
    <property type="match status" value="1"/>
</dbReference>
<evidence type="ECO:0000256" key="1">
    <source>
        <dbReference type="ARBA" id="ARBA00022679"/>
    </source>
</evidence>
<dbReference type="Gene3D" id="3.40.630.30">
    <property type="match status" value="1"/>
</dbReference>
<keyword evidence="1 7" id="KW-0808">Transferase</keyword>
<dbReference type="InterPro" id="IPR016181">
    <property type="entry name" value="Acyl_CoA_acyltransferase"/>
</dbReference>
<protein>
    <submittedName>
        <fullName evidence="4 7">N-acetyltransferase</fullName>
    </submittedName>
</protein>
<dbReference type="GeneID" id="72399642"/>
<dbReference type="Proteomes" id="UP001177883">
    <property type="component" value="Unassembled WGS sequence"/>
</dbReference>
<dbReference type="PROSITE" id="PS51186">
    <property type="entry name" value="GNAT"/>
    <property type="match status" value="1"/>
</dbReference>
<evidence type="ECO:0000259" key="3">
    <source>
        <dbReference type="PROSITE" id="PS51186"/>
    </source>
</evidence>
<name>A0A0P6YP63_VIBSP</name>
<dbReference type="InterPro" id="IPR000182">
    <property type="entry name" value="GNAT_dom"/>
</dbReference>
<proteinExistence type="predicted"/>
<dbReference type="RefSeq" id="WP_004733067.1">
    <property type="nucleotide sequence ID" value="NZ_AP025509.1"/>
</dbReference>
<gene>
    <name evidence="7" type="ORF">CWO07_22370</name>
    <name evidence="6" type="ORF">CWO36_01870</name>
    <name evidence="4" type="ORF">L8R85_14550</name>
    <name evidence="5" type="ORF">Q8W38_14790</name>
</gene>